<name>A0AAC9B358_9LACO</name>
<dbReference type="KEGG" id="pdm:ADU72_0740"/>
<gene>
    <name evidence="1" type="ORF">ADU70_1941</name>
    <name evidence="2" type="ORF">ADU72_0740</name>
</gene>
<protein>
    <submittedName>
        <fullName evidence="1">Uncharacterized protein</fullName>
    </submittedName>
</protein>
<dbReference type="Proteomes" id="UP000076244">
    <property type="component" value="Chromosome"/>
</dbReference>
<accession>A0AAC9B358</accession>
<evidence type="ECO:0000313" key="2">
    <source>
        <dbReference type="EMBL" id="AMV66685.1"/>
    </source>
</evidence>
<evidence type="ECO:0000313" key="4">
    <source>
        <dbReference type="Proteomes" id="UP000076405"/>
    </source>
</evidence>
<keyword evidence="3" id="KW-1185">Reference proteome</keyword>
<dbReference type="EMBL" id="CP012275">
    <property type="protein sequence ID" value="AMV63407.1"/>
    <property type="molecule type" value="Genomic_DNA"/>
</dbReference>
<organism evidence="1 4">
    <name type="scientific">Pediococcus damnosus</name>
    <dbReference type="NCBI Taxonomy" id="51663"/>
    <lineage>
        <taxon>Bacteria</taxon>
        <taxon>Bacillati</taxon>
        <taxon>Bacillota</taxon>
        <taxon>Bacilli</taxon>
        <taxon>Lactobacillales</taxon>
        <taxon>Lactobacillaceae</taxon>
        <taxon>Pediococcus</taxon>
    </lineage>
</organism>
<evidence type="ECO:0000313" key="3">
    <source>
        <dbReference type="Proteomes" id="UP000076244"/>
    </source>
</evidence>
<dbReference type="EMBL" id="CP012288">
    <property type="protein sequence ID" value="AMV66685.1"/>
    <property type="molecule type" value="Genomic_DNA"/>
</dbReference>
<evidence type="ECO:0000313" key="1">
    <source>
        <dbReference type="EMBL" id="AMV63407.1"/>
    </source>
</evidence>
<proteinExistence type="predicted"/>
<dbReference type="Proteomes" id="UP000076405">
    <property type="component" value="Chromosome"/>
</dbReference>
<dbReference type="AlphaFoldDB" id="A0AAC9B358"/>
<sequence>MKDNGEIHAIYVDSDHYHREYKLEQFKTVSNTKKGVEF</sequence>
<reference evidence="3 4" key="1">
    <citation type="journal article" date="2016" name="PLoS ONE">
        <title>The Identification of Novel Diagnostic Marker Genes for the Detection of Beer Spoiling Pediococcus damnosus Strains Using the BlAst Diagnostic Gene findEr.</title>
        <authorList>
            <person name="Behr J."/>
            <person name="Geissler A.J."/>
            <person name="Schmid J."/>
            <person name="Zehe A."/>
            <person name="Vogel R.F."/>
        </authorList>
    </citation>
    <scope>NUCLEOTIDE SEQUENCE [LARGE SCALE GENOMIC DNA]</scope>
    <source>
        <strain evidence="1 4">TMW 2.1533</strain>
        <strain evidence="2 3">TMW 2.1535</strain>
    </source>
</reference>